<dbReference type="AlphaFoldDB" id="A0A917QBJ8"/>
<sequence length="91" mass="10171">MTDEEIRRLVEPILRKHLGPFGFETAEVVSGRDHDGDPAIFVRAHYRPSDPKAAGKARIHASIAIADALSDRGEERYPYLRHLIPDAEVSP</sequence>
<organism evidence="1 2">
    <name type="scientific">Salinarimonas ramus</name>
    <dbReference type="NCBI Taxonomy" id="690164"/>
    <lineage>
        <taxon>Bacteria</taxon>
        <taxon>Pseudomonadati</taxon>
        <taxon>Pseudomonadota</taxon>
        <taxon>Alphaproteobacteria</taxon>
        <taxon>Hyphomicrobiales</taxon>
        <taxon>Salinarimonadaceae</taxon>
        <taxon>Salinarimonas</taxon>
    </lineage>
</organism>
<dbReference type="Proteomes" id="UP000600449">
    <property type="component" value="Unassembled WGS sequence"/>
</dbReference>
<evidence type="ECO:0000313" key="1">
    <source>
        <dbReference type="EMBL" id="GGK41675.1"/>
    </source>
</evidence>
<dbReference type="EMBL" id="BMMF01000009">
    <property type="protein sequence ID" value="GGK41675.1"/>
    <property type="molecule type" value="Genomic_DNA"/>
</dbReference>
<dbReference type="RefSeq" id="WP_188914156.1">
    <property type="nucleotide sequence ID" value="NZ_BMMF01000009.1"/>
</dbReference>
<protein>
    <submittedName>
        <fullName evidence="1">Uncharacterized protein</fullName>
    </submittedName>
</protein>
<proteinExistence type="predicted"/>
<comment type="caution">
    <text evidence="1">The sequence shown here is derived from an EMBL/GenBank/DDBJ whole genome shotgun (WGS) entry which is preliminary data.</text>
</comment>
<reference evidence="1 2" key="1">
    <citation type="journal article" date="2014" name="Int. J. Syst. Evol. Microbiol.">
        <title>Complete genome sequence of Corynebacterium casei LMG S-19264T (=DSM 44701T), isolated from a smear-ripened cheese.</title>
        <authorList>
            <consortium name="US DOE Joint Genome Institute (JGI-PGF)"/>
            <person name="Walter F."/>
            <person name="Albersmeier A."/>
            <person name="Kalinowski J."/>
            <person name="Ruckert C."/>
        </authorList>
    </citation>
    <scope>NUCLEOTIDE SEQUENCE [LARGE SCALE GENOMIC DNA]</scope>
    <source>
        <strain evidence="1 2">CGMCC 1.9161</strain>
    </source>
</reference>
<evidence type="ECO:0000313" key="2">
    <source>
        <dbReference type="Proteomes" id="UP000600449"/>
    </source>
</evidence>
<name>A0A917QBJ8_9HYPH</name>
<keyword evidence="2" id="KW-1185">Reference proteome</keyword>
<accession>A0A917QBJ8</accession>
<gene>
    <name evidence="1" type="ORF">GCM10011322_31010</name>
</gene>